<gene>
    <name evidence="2" type="ORF">C7373_10416</name>
</gene>
<evidence type="ECO:0000313" key="2">
    <source>
        <dbReference type="EMBL" id="PVY58423.1"/>
    </source>
</evidence>
<dbReference type="GeneID" id="93228764"/>
<protein>
    <recommendedName>
        <fullName evidence="4">Copper amine oxidase-like protein</fullName>
    </recommendedName>
</protein>
<dbReference type="EMBL" id="QEKK01000004">
    <property type="protein sequence ID" value="PVY58423.1"/>
    <property type="molecule type" value="Genomic_DNA"/>
</dbReference>
<comment type="caution">
    <text evidence="2">The sequence shown here is derived from an EMBL/GenBank/DDBJ whole genome shotgun (WGS) entry which is preliminary data.</text>
</comment>
<evidence type="ECO:0000313" key="3">
    <source>
        <dbReference type="Proteomes" id="UP000245778"/>
    </source>
</evidence>
<dbReference type="OrthoDB" id="1847511at2"/>
<dbReference type="RefSeq" id="WP_116721936.1">
    <property type="nucleotide sequence ID" value="NZ_CP011524.1"/>
</dbReference>
<keyword evidence="1" id="KW-0732">Signal</keyword>
<name>A0A2U1CBW8_9FIRM</name>
<feature type="signal peptide" evidence="1">
    <location>
        <begin position="1"/>
        <end position="26"/>
    </location>
</feature>
<dbReference type="AlphaFoldDB" id="A0A2U1CBW8"/>
<dbReference type="Proteomes" id="UP000245778">
    <property type="component" value="Unassembled WGS sequence"/>
</dbReference>
<evidence type="ECO:0000256" key="1">
    <source>
        <dbReference type="SAM" id="SignalP"/>
    </source>
</evidence>
<proteinExistence type="predicted"/>
<feature type="chain" id="PRO_5015757294" description="Copper amine oxidase-like protein" evidence="1">
    <location>
        <begin position="27"/>
        <end position="264"/>
    </location>
</feature>
<sequence length="264" mass="28913">MHGKSPSFAAGFTAAALLFGGGTALAATVLTAAPSTQTFCVDGQEAALEAYVIRGHNYVQLRDIGRAVDFGVTYDGAANIVRIDSAAPYVEESPTTGTLTVPQSDEPFRPLAGDVVQLDDGTTLTVTGPKKEEPALPEPTCDWSQFPNLELPVARTIHWENGTVTILNLHETRRMQYTIYNSVPNCPELWESGKLRRDSKGEPIFHLALGIEVPTGVQPFWPWRDEQSTQVFYSAPAAQFAVEAWDTYNSMGKFLYTCYYVQGL</sequence>
<accession>A0A2U1CBW8</accession>
<organism evidence="2 3">
    <name type="scientific">Intestinimonas butyriciproducens</name>
    <dbReference type="NCBI Taxonomy" id="1297617"/>
    <lineage>
        <taxon>Bacteria</taxon>
        <taxon>Bacillati</taxon>
        <taxon>Bacillota</taxon>
        <taxon>Clostridia</taxon>
        <taxon>Eubacteriales</taxon>
        <taxon>Intestinimonas</taxon>
    </lineage>
</organism>
<evidence type="ECO:0008006" key="4">
    <source>
        <dbReference type="Google" id="ProtNLM"/>
    </source>
</evidence>
<reference evidence="2 3" key="1">
    <citation type="submission" date="2018-04" db="EMBL/GenBank/DDBJ databases">
        <title>Genomic Encyclopedia of Type Strains, Phase IV (KMG-IV): sequencing the most valuable type-strain genomes for metagenomic binning, comparative biology and taxonomic classification.</title>
        <authorList>
            <person name="Goeker M."/>
        </authorList>
    </citation>
    <scope>NUCLEOTIDE SEQUENCE [LARGE SCALE GENOMIC DNA]</scope>
    <source>
        <strain evidence="2 3">DSM 26588</strain>
    </source>
</reference>